<evidence type="ECO:0000313" key="11">
    <source>
        <dbReference type="EMBL" id="KZD06409.1"/>
    </source>
</evidence>
<keyword evidence="4" id="KW-1003">Cell membrane</keyword>
<sequence>MAEHAQGDVLGDAPKVKRLPVKKLILLILLPLLLLLGGAAGLMMSGLLNPAPQGQQKPAAETPADMPKKGAGSGYYATLSDFILTPRTASGESRFVMLTVSLHLQSQDENAKVKVADARVRDAIIVLLSRQPVETLSQPSAIEPLRAAIEAEVRRLLPDLKLYSAQITRLRVQ</sequence>
<evidence type="ECO:0000256" key="7">
    <source>
        <dbReference type="ARBA" id="ARBA00022779"/>
    </source>
</evidence>
<keyword evidence="6 10" id="KW-0812">Transmembrane</keyword>
<dbReference type="RefSeq" id="WP_067557507.1">
    <property type="nucleotide sequence ID" value="NZ_LPXN01000122.1"/>
</dbReference>
<feature type="transmembrane region" description="Helical" evidence="10">
    <location>
        <begin position="24"/>
        <end position="48"/>
    </location>
</feature>
<dbReference type="STRING" id="580166.AUP43_10825"/>
<dbReference type="PANTHER" id="PTHR35091">
    <property type="entry name" value="FLAGELLAR PROTEIN FLIL"/>
    <property type="match status" value="1"/>
</dbReference>
<evidence type="ECO:0000256" key="6">
    <source>
        <dbReference type="ARBA" id="ARBA00022692"/>
    </source>
</evidence>
<evidence type="ECO:0000256" key="10">
    <source>
        <dbReference type="RuleBase" id="RU364125"/>
    </source>
</evidence>
<comment type="caution">
    <text evidence="11">The sequence shown here is derived from an EMBL/GenBank/DDBJ whole genome shotgun (WGS) entry which is preliminary data.</text>
</comment>
<evidence type="ECO:0000256" key="5">
    <source>
        <dbReference type="ARBA" id="ARBA00022500"/>
    </source>
</evidence>
<comment type="subcellular location">
    <subcellularLocation>
        <location evidence="10">Cell inner membrane</location>
    </subcellularLocation>
    <subcellularLocation>
        <location evidence="2">Cell membrane</location>
        <topology evidence="2">Single-pass membrane protein</topology>
    </subcellularLocation>
</comment>
<dbReference type="GO" id="GO:0006935">
    <property type="term" value="P:chemotaxis"/>
    <property type="evidence" value="ECO:0007669"/>
    <property type="project" value="UniProtKB-KW"/>
</dbReference>
<protein>
    <recommendedName>
        <fullName evidence="10">Flagellar protein FliL</fullName>
    </recommendedName>
</protein>
<evidence type="ECO:0000256" key="4">
    <source>
        <dbReference type="ARBA" id="ARBA00022475"/>
    </source>
</evidence>
<gene>
    <name evidence="11" type="ORF">AUP43_10825</name>
</gene>
<keyword evidence="9 10" id="KW-0472">Membrane</keyword>
<name>A0A154VYV8_9PROT</name>
<keyword evidence="10" id="KW-0997">Cell inner membrane</keyword>
<dbReference type="OrthoDB" id="9901917at2"/>
<dbReference type="GO" id="GO:0005886">
    <property type="term" value="C:plasma membrane"/>
    <property type="evidence" value="ECO:0007669"/>
    <property type="project" value="UniProtKB-SubCell"/>
</dbReference>
<evidence type="ECO:0000256" key="9">
    <source>
        <dbReference type="ARBA" id="ARBA00023136"/>
    </source>
</evidence>
<dbReference type="Pfam" id="PF03748">
    <property type="entry name" value="FliL"/>
    <property type="match status" value="1"/>
</dbReference>
<evidence type="ECO:0000256" key="3">
    <source>
        <dbReference type="ARBA" id="ARBA00008281"/>
    </source>
</evidence>
<organism evidence="11 12">
    <name type="scientific">Oceanibaculum pacificum</name>
    <dbReference type="NCBI Taxonomy" id="580166"/>
    <lineage>
        <taxon>Bacteria</taxon>
        <taxon>Pseudomonadati</taxon>
        <taxon>Pseudomonadota</taxon>
        <taxon>Alphaproteobacteria</taxon>
        <taxon>Rhodospirillales</taxon>
        <taxon>Oceanibaculaceae</taxon>
        <taxon>Oceanibaculum</taxon>
    </lineage>
</organism>
<dbReference type="GO" id="GO:0071978">
    <property type="term" value="P:bacterial-type flagellum-dependent swarming motility"/>
    <property type="evidence" value="ECO:0007669"/>
    <property type="project" value="TreeGrafter"/>
</dbReference>
<comment type="function">
    <text evidence="1 10">Controls the rotational direction of flagella during chemotaxis.</text>
</comment>
<dbReference type="Proteomes" id="UP000076400">
    <property type="component" value="Unassembled WGS sequence"/>
</dbReference>
<reference evidence="11 12" key="1">
    <citation type="submission" date="2015-12" db="EMBL/GenBank/DDBJ databases">
        <title>Genome sequence of Oceanibaculum pacificum MCCC 1A02656.</title>
        <authorList>
            <person name="Lu L."/>
            <person name="Lai Q."/>
            <person name="Shao Z."/>
            <person name="Qian P."/>
        </authorList>
    </citation>
    <scope>NUCLEOTIDE SEQUENCE [LARGE SCALE GENOMIC DNA]</scope>
    <source>
        <strain evidence="11 12">MCCC 1A02656</strain>
    </source>
</reference>
<evidence type="ECO:0000256" key="2">
    <source>
        <dbReference type="ARBA" id="ARBA00004162"/>
    </source>
</evidence>
<dbReference type="EMBL" id="LPXN01000122">
    <property type="protein sequence ID" value="KZD06409.1"/>
    <property type="molecule type" value="Genomic_DNA"/>
</dbReference>
<evidence type="ECO:0000313" key="12">
    <source>
        <dbReference type="Proteomes" id="UP000076400"/>
    </source>
</evidence>
<keyword evidence="12" id="KW-1185">Reference proteome</keyword>
<comment type="similarity">
    <text evidence="3 10">Belongs to the FliL family.</text>
</comment>
<dbReference type="AlphaFoldDB" id="A0A154VYV8"/>
<dbReference type="GO" id="GO:0009425">
    <property type="term" value="C:bacterial-type flagellum basal body"/>
    <property type="evidence" value="ECO:0007669"/>
    <property type="project" value="InterPro"/>
</dbReference>
<keyword evidence="5 10" id="KW-0145">Chemotaxis</keyword>
<evidence type="ECO:0000256" key="1">
    <source>
        <dbReference type="ARBA" id="ARBA00002254"/>
    </source>
</evidence>
<proteinExistence type="inferred from homology"/>
<dbReference type="PANTHER" id="PTHR35091:SF2">
    <property type="entry name" value="FLAGELLAR PROTEIN FLIL"/>
    <property type="match status" value="1"/>
</dbReference>
<keyword evidence="7 10" id="KW-0283">Flagellar rotation</keyword>
<dbReference type="InterPro" id="IPR005503">
    <property type="entry name" value="FliL"/>
</dbReference>
<keyword evidence="8 10" id="KW-1133">Transmembrane helix</keyword>
<evidence type="ECO:0000256" key="8">
    <source>
        <dbReference type="ARBA" id="ARBA00022989"/>
    </source>
</evidence>
<accession>A0A154VYV8</accession>